<protein>
    <submittedName>
        <fullName evidence="3">(diamondback moth) hypothetical protein</fullName>
    </submittedName>
</protein>
<dbReference type="Proteomes" id="UP000653454">
    <property type="component" value="Unassembled WGS sequence"/>
</dbReference>
<evidence type="ECO:0000313" key="3">
    <source>
        <dbReference type="EMBL" id="CAG9127025.1"/>
    </source>
</evidence>
<dbReference type="PANTHER" id="PTHR47331">
    <property type="entry name" value="PHD-TYPE DOMAIN-CONTAINING PROTEIN"/>
    <property type="match status" value="1"/>
</dbReference>
<dbReference type="EMBL" id="CAJHNJ030000033">
    <property type="protein sequence ID" value="CAG9127025.1"/>
    <property type="molecule type" value="Genomic_DNA"/>
</dbReference>
<dbReference type="AlphaFoldDB" id="A0A8S4FJL9"/>
<evidence type="ECO:0000313" key="4">
    <source>
        <dbReference type="Proteomes" id="UP000653454"/>
    </source>
</evidence>
<feature type="region of interest" description="Disordered" evidence="2">
    <location>
        <begin position="773"/>
        <end position="807"/>
    </location>
</feature>
<organism evidence="3 4">
    <name type="scientific">Plutella xylostella</name>
    <name type="common">Diamondback moth</name>
    <name type="synonym">Plutella maculipennis</name>
    <dbReference type="NCBI Taxonomy" id="51655"/>
    <lineage>
        <taxon>Eukaryota</taxon>
        <taxon>Metazoa</taxon>
        <taxon>Ecdysozoa</taxon>
        <taxon>Arthropoda</taxon>
        <taxon>Hexapoda</taxon>
        <taxon>Insecta</taxon>
        <taxon>Pterygota</taxon>
        <taxon>Neoptera</taxon>
        <taxon>Endopterygota</taxon>
        <taxon>Lepidoptera</taxon>
        <taxon>Glossata</taxon>
        <taxon>Ditrysia</taxon>
        <taxon>Yponomeutoidea</taxon>
        <taxon>Plutellidae</taxon>
        <taxon>Plutella</taxon>
    </lineage>
</organism>
<sequence>MPVTRSTTGRLQRGGLEQKPTEESPAAGATASTTTATDSDMHTPSTTVTASTLTGVSTGVTTPPSSARVHSVSPPITGGVPLPVFGGVTPPPSTAARVVTAAVGTPFPPSCIRATPPASTARSKAKSLKARRIAEAKEEFARRRVEIAEAKEEIARRKAELAAARLAVIEAESDTDDDDGSISSEMESTLGVDTWLETQPHVLANEPHSASASPPPPTEAADDSGQHVGDNVLLPPAATAVDPVAQPRASDSMSLTALAEAIALAARAGAPPPPPPRHISELPYFSGAPHEWLQFKTAYYESAASLAPCDNMARLRRCLKGRAKEAVSRLLITSTMPENVMKSLELCFGRPDSIALAELERLRALRRPADSATEFCFFANEVSNIVTVLQELHRDRYLNNPEITQLTVEKLTSAHKLRWYDFSAAQSPEEPDLLKLSRFLTREASICMPHAHEKTVAYESKKQQPPHRAQWTYATTEQKPKCPVCCNRGHDPTECRKFVESDVDSRWHLAKQRRLCFSCLRYRSKTHRCRKRKCGVDGCERLHHRLLHFVRNDKPEAKKTEAVASTWTPNRTKAYRKIVKVQVSGPAGVVDTCALLDDGSTVTLIDSEIAQKIGAKGPIDPLYIGGVSDTSVDESASRRVALTLTGASETHTVNARTVQKLHLAAQRVTDQDLAGCPHLENIQHELKQTDMKPGMLIGQDNWHLLMAAEVRVGLRHQPVASRTPLGWVLHGAHTSTVGQRVHYVNNIFSIEDSMDEQLKRHFALDSLTITPKKLKSDTEQQRLQDPTTRHGGQGRRRHHGGRRQPTA</sequence>
<reference evidence="3" key="1">
    <citation type="submission" date="2020-11" db="EMBL/GenBank/DDBJ databases">
        <authorList>
            <person name="Whiteford S."/>
        </authorList>
    </citation>
    <scope>NUCLEOTIDE SEQUENCE</scope>
</reference>
<dbReference type="Pfam" id="PF03564">
    <property type="entry name" value="DUF1759"/>
    <property type="match status" value="1"/>
</dbReference>
<feature type="coiled-coil region" evidence="1">
    <location>
        <begin position="131"/>
        <end position="167"/>
    </location>
</feature>
<accession>A0A8S4FJL9</accession>
<feature type="compositionally biased region" description="Polar residues" evidence="2">
    <location>
        <begin position="1"/>
        <end position="10"/>
    </location>
</feature>
<keyword evidence="1" id="KW-0175">Coiled coil</keyword>
<evidence type="ECO:0000256" key="1">
    <source>
        <dbReference type="SAM" id="Coils"/>
    </source>
</evidence>
<dbReference type="InterPro" id="IPR005312">
    <property type="entry name" value="DUF1759"/>
</dbReference>
<feature type="region of interest" description="Disordered" evidence="2">
    <location>
        <begin position="1"/>
        <end position="74"/>
    </location>
</feature>
<feature type="compositionally biased region" description="Basic residues" evidence="2">
    <location>
        <begin position="792"/>
        <end position="807"/>
    </location>
</feature>
<proteinExistence type="predicted"/>
<feature type="region of interest" description="Disordered" evidence="2">
    <location>
        <begin position="205"/>
        <end position="232"/>
    </location>
</feature>
<gene>
    <name evidence="3" type="ORF">PLXY2_LOCUS8849</name>
</gene>
<feature type="compositionally biased region" description="Low complexity" evidence="2">
    <location>
        <begin position="23"/>
        <end position="67"/>
    </location>
</feature>
<evidence type="ECO:0000256" key="2">
    <source>
        <dbReference type="SAM" id="MobiDB-lite"/>
    </source>
</evidence>
<keyword evidence="4" id="KW-1185">Reference proteome</keyword>
<name>A0A8S4FJL9_PLUXY</name>
<dbReference type="PANTHER" id="PTHR47331:SF4">
    <property type="entry name" value="PEPTIDASE S1 DOMAIN-CONTAINING PROTEIN"/>
    <property type="match status" value="1"/>
</dbReference>
<comment type="caution">
    <text evidence="3">The sequence shown here is derived from an EMBL/GenBank/DDBJ whole genome shotgun (WGS) entry which is preliminary data.</text>
</comment>